<keyword evidence="2 5" id="KW-0812">Transmembrane</keyword>
<keyword evidence="4 5" id="KW-0472">Membrane</keyword>
<evidence type="ECO:0000256" key="3">
    <source>
        <dbReference type="ARBA" id="ARBA00022989"/>
    </source>
</evidence>
<dbReference type="GeneTree" id="ENSGT00940000154607"/>
<dbReference type="Ensembl" id="ENSLBET00000023750.1">
    <property type="protein sequence ID" value="ENSLBEP00000022568.1"/>
    <property type="gene ID" value="ENSLBEG00000017283.1"/>
</dbReference>
<reference evidence="6" key="2">
    <citation type="submission" date="2025-09" db="UniProtKB">
        <authorList>
            <consortium name="Ensembl"/>
        </authorList>
    </citation>
    <scope>IDENTIFICATION</scope>
</reference>
<organism evidence="6 7">
    <name type="scientific">Labrus bergylta</name>
    <name type="common">ballan wrasse</name>
    <dbReference type="NCBI Taxonomy" id="56723"/>
    <lineage>
        <taxon>Eukaryota</taxon>
        <taxon>Metazoa</taxon>
        <taxon>Chordata</taxon>
        <taxon>Craniata</taxon>
        <taxon>Vertebrata</taxon>
        <taxon>Euteleostomi</taxon>
        <taxon>Actinopterygii</taxon>
        <taxon>Neopterygii</taxon>
        <taxon>Teleostei</taxon>
        <taxon>Neoteleostei</taxon>
        <taxon>Acanthomorphata</taxon>
        <taxon>Eupercaria</taxon>
        <taxon>Labriformes</taxon>
        <taxon>Labridae</taxon>
        <taxon>Labrus</taxon>
    </lineage>
</organism>
<evidence type="ECO:0000256" key="5">
    <source>
        <dbReference type="SAM" id="Phobius"/>
    </source>
</evidence>
<evidence type="ECO:0000313" key="7">
    <source>
        <dbReference type="Proteomes" id="UP000261660"/>
    </source>
</evidence>
<feature type="transmembrane region" description="Helical" evidence="5">
    <location>
        <begin position="161"/>
        <end position="185"/>
    </location>
</feature>
<dbReference type="GO" id="GO:0016020">
    <property type="term" value="C:membrane"/>
    <property type="evidence" value="ECO:0007669"/>
    <property type="project" value="UniProtKB-SubCell"/>
</dbReference>
<name>A0A3Q3FUG0_9LABR</name>
<protein>
    <submittedName>
        <fullName evidence="6">Solute carrier family 22 member 13a</fullName>
    </submittedName>
</protein>
<keyword evidence="7" id="KW-1185">Reference proteome</keyword>
<reference evidence="6" key="1">
    <citation type="submission" date="2025-08" db="UniProtKB">
        <authorList>
            <consortium name="Ensembl"/>
        </authorList>
    </citation>
    <scope>IDENTIFICATION</scope>
</reference>
<comment type="subcellular location">
    <subcellularLocation>
        <location evidence="1">Membrane</location>
        <topology evidence="1">Multi-pass membrane protein</topology>
    </subcellularLocation>
</comment>
<dbReference type="InParanoid" id="A0A3Q3FUG0"/>
<dbReference type="InterPro" id="IPR005828">
    <property type="entry name" value="MFS_sugar_transport-like"/>
</dbReference>
<feature type="transmembrane region" description="Helical" evidence="5">
    <location>
        <begin position="297"/>
        <end position="323"/>
    </location>
</feature>
<accession>A0A3Q3FUG0</accession>
<feature type="transmembrane region" description="Helical" evidence="5">
    <location>
        <begin position="206"/>
        <end position="224"/>
    </location>
</feature>
<dbReference type="InterPro" id="IPR036259">
    <property type="entry name" value="MFS_trans_sf"/>
</dbReference>
<feature type="transmembrane region" description="Helical" evidence="5">
    <location>
        <begin position="343"/>
        <end position="361"/>
    </location>
</feature>
<keyword evidence="3 5" id="KW-1133">Transmembrane helix</keyword>
<evidence type="ECO:0000256" key="4">
    <source>
        <dbReference type="ARBA" id="ARBA00023136"/>
    </source>
</evidence>
<dbReference type="STRING" id="56723.ENSLBEP00000022568"/>
<feature type="transmembrane region" description="Helical" evidence="5">
    <location>
        <begin position="20"/>
        <end position="42"/>
    </location>
</feature>
<evidence type="ECO:0000256" key="1">
    <source>
        <dbReference type="ARBA" id="ARBA00004141"/>
    </source>
</evidence>
<dbReference type="AlphaFoldDB" id="A0A3Q3FUG0"/>
<dbReference type="GO" id="GO:0022857">
    <property type="term" value="F:transmembrane transporter activity"/>
    <property type="evidence" value="ECO:0007669"/>
    <property type="project" value="InterPro"/>
</dbReference>
<dbReference type="PANTHER" id="PTHR24064">
    <property type="entry name" value="SOLUTE CARRIER FAMILY 22 MEMBER"/>
    <property type="match status" value="1"/>
</dbReference>
<dbReference type="Proteomes" id="UP000261660">
    <property type="component" value="Unplaced"/>
</dbReference>
<dbReference type="SUPFAM" id="SSF103473">
    <property type="entry name" value="MFS general substrate transporter"/>
    <property type="match status" value="1"/>
</dbReference>
<evidence type="ECO:0000313" key="6">
    <source>
        <dbReference type="Ensembl" id="ENSLBEP00000022568.1"/>
    </source>
</evidence>
<feature type="transmembrane region" description="Helical" evidence="5">
    <location>
        <begin position="230"/>
        <end position="249"/>
    </location>
</feature>
<proteinExistence type="predicted"/>
<feature type="transmembrane region" description="Helical" evidence="5">
    <location>
        <begin position="135"/>
        <end position="155"/>
    </location>
</feature>
<dbReference type="Pfam" id="PF00083">
    <property type="entry name" value="Sugar_tr"/>
    <property type="match status" value="1"/>
</dbReference>
<sequence>MTDFGEILRHIGEFGLFQKLTLLALSFPNLVQAFIFESFLFVEFDPDRHCNTDWILSADPDLSPEEQLNLTLPREEDGTFSRCRMFKPVDGNISTIREHGLNEITGCQNGWVYINNMYDRTVVTDFNLVCDNANLVEVIQTVFMAGVLIGSLIFGPSSNQIPIVILFVFIIAAALSPNFYLYLAFQLIVGVGAGGFRVNCIILCEYSHGFGAVGQCILAGLIYIMRDSRVTQLITAAPLTLTVVYIWFIPESARWLLNRGKTEEAKQLIMKAAAINKRTVPDYVLEKLSIISFTTTLVVYCLFFNMANLALSIFLTQFLFRAIEIPAHTLSMWLLEVFGGKKLLIATILFGGISCILILAVPQGKLQLISANVCSPDVGGGGTICCIFIQELFPTSVRQTATGLGAIGSRIGGLLAPLVNMLSVYHRVIPSTIFSSITIISGDLGFLLPETCRKDLPETTDEAENNR</sequence>
<evidence type="ECO:0000256" key="2">
    <source>
        <dbReference type="ARBA" id="ARBA00022692"/>
    </source>
</evidence>
<dbReference type="Gene3D" id="1.20.1250.20">
    <property type="entry name" value="MFS general substrate transporter like domains"/>
    <property type="match status" value="2"/>
</dbReference>